<dbReference type="EMBL" id="LT837803">
    <property type="protein sequence ID" value="SMB22701.1"/>
    <property type="molecule type" value="Genomic_DNA"/>
</dbReference>
<dbReference type="InterPro" id="IPR045864">
    <property type="entry name" value="aa-tRNA-synth_II/BPL/LPL"/>
</dbReference>
<dbReference type="GO" id="GO:0005737">
    <property type="term" value="C:cytoplasm"/>
    <property type="evidence" value="ECO:0007669"/>
    <property type="project" value="TreeGrafter"/>
</dbReference>
<dbReference type="CDD" id="cd16442">
    <property type="entry name" value="BPL"/>
    <property type="match status" value="1"/>
</dbReference>
<dbReference type="Pfam" id="PF02237">
    <property type="entry name" value="BPL_C"/>
    <property type="match status" value="1"/>
</dbReference>
<dbReference type="PANTHER" id="PTHR12835">
    <property type="entry name" value="BIOTIN PROTEIN LIGASE"/>
    <property type="match status" value="1"/>
</dbReference>
<dbReference type="EC" id="6.3.4.15" evidence="5"/>
<dbReference type="InterPro" id="IPR004143">
    <property type="entry name" value="BPL_LPL_catalytic"/>
</dbReference>
<dbReference type="SUPFAM" id="SSF50037">
    <property type="entry name" value="C-terminal domain of transcriptional repressors"/>
    <property type="match status" value="1"/>
</dbReference>
<gene>
    <name evidence="8" type="primary">birA</name>
    <name evidence="8" type="ORF">SDENCHOL_10670</name>
</gene>
<dbReference type="InterPro" id="IPR008988">
    <property type="entry name" value="Transcriptional_repressor_C"/>
</dbReference>
<evidence type="ECO:0000256" key="1">
    <source>
        <dbReference type="ARBA" id="ARBA00022598"/>
    </source>
</evidence>
<feature type="domain" description="BPL/LPL catalytic" evidence="7">
    <location>
        <begin position="43"/>
        <end position="222"/>
    </location>
</feature>
<dbReference type="Gene3D" id="3.30.930.10">
    <property type="entry name" value="Bira Bifunctional Protein, Domain 2"/>
    <property type="match status" value="1"/>
</dbReference>
<reference evidence="8" key="1">
    <citation type="submission" date="2017-03" db="EMBL/GenBank/DDBJ databases">
        <authorList>
            <consortium name="AG Boll"/>
        </authorList>
    </citation>
    <scope>NUCLEOTIDE SEQUENCE [LARGE SCALE GENOMIC DNA]</scope>
    <source>
        <strain evidence="8">Chol</strain>
    </source>
</reference>
<accession>A0A7Z7MUH0</accession>
<dbReference type="NCBIfam" id="TIGR00121">
    <property type="entry name" value="birA_ligase"/>
    <property type="match status" value="1"/>
</dbReference>
<evidence type="ECO:0000259" key="7">
    <source>
        <dbReference type="PROSITE" id="PS51733"/>
    </source>
</evidence>
<keyword evidence="3" id="KW-0067">ATP-binding</keyword>
<evidence type="ECO:0000256" key="3">
    <source>
        <dbReference type="ARBA" id="ARBA00022840"/>
    </source>
</evidence>
<evidence type="ECO:0000313" key="8">
    <source>
        <dbReference type="EMBL" id="SMB22701.1"/>
    </source>
</evidence>
<evidence type="ECO:0000256" key="2">
    <source>
        <dbReference type="ARBA" id="ARBA00022741"/>
    </source>
</evidence>
<dbReference type="GO" id="GO:0004077">
    <property type="term" value="F:biotin--[biotin carboxyl-carrier protein] ligase activity"/>
    <property type="evidence" value="ECO:0007669"/>
    <property type="project" value="UniProtKB-EC"/>
</dbReference>
<evidence type="ECO:0000256" key="4">
    <source>
        <dbReference type="ARBA" id="ARBA00023267"/>
    </source>
</evidence>
<dbReference type="Gene3D" id="2.30.30.100">
    <property type="match status" value="1"/>
</dbReference>
<keyword evidence="4" id="KW-0092">Biotin</keyword>
<dbReference type="AlphaFoldDB" id="A0A7Z7MUH0"/>
<keyword evidence="9" id="KW-1185">Reference proteome</keyword>
<protein>
    <recommendedName>
        <fullName evidence="5">biotin--[biotin carboxyl-carrier protein] ligase</fullName>
        <ecNumber evidence="5">6.3.4.15</ecNumber>
    </recommendedName>
</protein>
<dbReference type="GO" id="GO:0005524">
    <property type="term" value="F:ATP binding"/>
    <property type="evidence" value="ECO:0007669"/>
    <property type="project" value="UniProtKB-KW"/>
</dbReference>
<dbReference type="SUPFAM" id="SSF55681">
    <property type="entry name" value="Class II aaRS and biotin synthetases"/>
    <property type="match status" value="1"/>
</dbReference>
<dbReference type="Pfam" id="PF03099">
    <property type="entry name" value="BPL_LplA_LipB"/>
    <property type="match status" value="1"/>
</dbReference>
<evidence type="ECO:0000256" key="5">
    <source>
        <dbReference type="ARBA" id="ARBA00024227"/>
    </source>
</evidence>
<dbReference type="PANTHER" id="PTHR12835:SF5">
    <property type="entry name" value="BIOTIN--PROTEIN LIGASE"/>
    <property type="match status" value="1"/>
</dbReference>
<dbReference type="InterPro" id="IPR003142">
    <property type="entry name" value="BPL_C"/>
</dbReference>
<dbReference type="Proteomes" id="UP000242886">
    <property type="component" value="Chromosome SDENCHOL"/>
</dbReference>
<keyword evidence="2" id="KW-0547">Nucleotide-binding</keyword>
<dbReference type="PROSITE" id="PS51733">
    <property type="entry name" value="BPL_LPL_CATALYTIC"/>
    <property type="match status" value="1"/>
</dbReference>
<evidence type="ECO:0000313" key="9">
    <source>
        <dbReference type="Proteomes" id="UP000242886"/>
    </source>
</evidence>
<proteinExistence type="predicted"/>
<organism evidence="8 9">
    <name type="scientific">Sterolibacterium denitrificans</name>
    <dbReference type="NCBI Taxonomy" id="157592"/>
    <lineage>
        <taxon>Bacteria</taxon>
        <taxon>Pseudomonadati</taxon>
        <taxon>Pseudomonadota</taxon>
        <taxon>Betaproteobacteria</taxon>
        <taxon>Nitrosomonadales</taxon>
        <taxon>Sterolibacteriaceae</taxon>
        <taxon>Sterolibacterium</taxon>
    </lineage>
</organism>
<sequence>MAPLRFLLPLSMPVPDVSDVSVTPPAVAAIAAALDARAGLACRFDIDVLAECDSSNSRLMARAEAGAPSGTVIVAERQTAGRGRRGRHWTSAPGDSLTFSLLWRFPPDTALDGLSLAVGVALARALEDLGIEGIRLKWPNDVLLHGRKLAGILIELVSPPRAAQGPAAIIGVGLNLRLPADLPADVRAGAAALAEVTPALPDANQLLAALLAALHAQLEPFATAGFAALRGAWQQRHACADLSVCLSDDFNPPRVGICRGVDADGALLLETPDGLQRIVSGEVSLRPQA</sequence>
<evidence type="ECO:0000256" key="6">
    <source>
        <dbReference type="ARBA" id="ARBA00047846"/>
    </source>
</evidence>
<dbReference type="InterPro" id="IPR004408">
    <property type="entry name" value="Biotin_CoA_COase_ligase"/>
</dbReference>
<keyword evidence="1 8" id="KW-0436">Ligase</keyword>
<name>A0A7Z7MUH0_9PROT</name>
<comment type="catalytic activity">
    <reaction evidence="6">
        <text>biotin + L-lysyl-[protein] + ATP = N(6)-biotinyl-L-lysyl-[protein] + AMP + diphosphate + H(+)</text>
        <dbReference type="Rhea" id="RHEA:11756"/>
        <dbReference type="Rhea" id="RHEA-COMP:9752"/>
        <dbReference type="Rhea" id="RHEA-COMP:10505"/>
        <dbReference type="ChEBI" id="CHEBI:15378"/>
        <dbReference type="ChEBI" id="CHEBI:29969"/>
        <dbReference type="ChEBI" id="CHEBI:30616"/>
        <dbReference type="ChEBI" id="CHEBI:33019"/>
        <dbReference type="ChEBI" id="CHEBI:57586"/>
        <dbReference type="ChEBI" id="CHEBI:83144"/>
        <dbReference type="ChEBI" id="CHEBI:456215"/>
        <dbReference type="EC" id="6.3.4.15"/>
    </reaction>
</comment>